<feature type="compositionally biased region" description="Basic and acidic residues" evidence="11">
    <location>
        <begin position="257"/>
        <end position="266"/>
    </location>
</feature>
<keyword evidence="6" id="KW-0967">Endosome</keyword>
<feature type="compositionally biased region" description="Basic and acidic residues" evidence="11">
    <location>
        <begin position="540"/>
        <end position="570"/>
    </location>
</feature>
<evidence type="ECO:0000256" key="1">
    <source>
        <dbReference type="ARBA" id="ARBA00004125"/>
    </source>
</evidence>
<proteinExistence type="inferred from homology"/>
<dbReference type="Gene3D" id="6.10.140.100">
    <property type="match status" value="1"/>
</dbReference>
<accession>G8JPM7</accession>
<dbReference type="SMART" id="SM00726">
    <property type="entry name" value="UIM"/>
    <property type="match status" value="2"/>
</dbReference>
<dbReference type="GO" id="GO:0019904">
    <property type="term" value="F:protein domain specific binding"/>
    <property type="evidence" value="ECO:0007669"/>
    <property type="project" value="EnsemblFungi"/>
</dbReference>
<keyword evidence="8" id="KW-0862">Zinc</keyword>
<evidence type="ECO:0000313" key="16">
    <source>
        <dbReference type="Proteomes" id="UP000006790"/>
    </source>
</evidence>
<keyword evidence="16" id="KW-1185">Reference proteome</keyword>
<evidence type="ECO:0000256" key="9">
    <source>
        <dbReference type="ARBA" id="ARBA00023136"/>
    </source>
</evidence>
<dbReference type="GO" id="GO:0045053">
    <property type="term" value="P:protein retention in Golgi apparatus"/>
    <property type="evidence" value="ECO:0007669"/>
    <property type="project" value="EnsemblFungi"/>
</dbReference>
<evidence type="ECO:0000256" key="7">
    <source>
        <dbReference type="ARBA" id="ARBA00022771"/>
    </source>
</evidence>
<dbReference type="PROSITE" id="PS50178">
    <property type="entry name" value="ZF_FYVE"/>
    <property type="match status" value="1"/>
</dbReference>
<dbReference type="GO" id="GO:0070530">
    <property type="term" value="F:K63-linked polyubiquitin modification-dependent protein binding"/>
    <property type="evidence" value="ECO:0007669"/>
    <property type="project" value="EnsemblFungi"/>
</dbReference>
<dbReference type="GO" id="GO:0006623">
    <property type="term" value="P:protein targeting to vacuole"/>
    <property type="evidence" value="ECO:0007669"/>
    <property type="project" value="EnsemblFungi"/>
</dbReference>
<dbReference type="SMART" id="SM00288">
    <property type="entry name" value="VHS"/>
    <property type="match status" value="1"/>
</dbReference>
<feature type="region of interest" description="Disordered" evidence="11">
    <location>
        <begin position="283"/>
        <end position="306"/>
    </location>
</feature>
<evidence type="ECO:0000256" key="10">
    <source>
        <dbReference type="PROSITE-ProRule" id="PRU00091"/>
    </source>
</evidence>
<dbReference type="GO" id="GO:0006995">
    <property type="term" value="P:cellular response to nitrogen starvation"/>
    <property type="evidence" value="ECO:0007669"/>
    <property type="project" value="EnsemblFungi"/>
</dbReference>
<dbReference type="GO" id="GO:0043130">
    <property type="term" value="F:ubiquitin binding"/>
    <property type="evidence" value="ECO:0007669"/>
    <property type="project" value="EnsemblFungi"/>
</dbReference>
<keyword evidence="12" id="KW-0732">Signal</keyword>
<evidence type="ECO:0000256" key="8">
    <source>
        <dbReference type="ARBA" id="ARBA00022833"/>
    </source>
</evidence>
<dbReference type="GO" id="GO:0009306">
    <property type="term" value="P:protein secretion"/>
    <property type="evidence" value="ECO:0007669"/>
    <property type="project" value="EnsemblFungi"/>
</dbReference>
<dbReference type="STRING" id="931890.G8JPM7"/>
<dbReference type="PANTHER" id="PTHR47794">
    <property type="entry name" value="VACUOLAR PROTEIN SORTING-ASSOCIATED PROTEIN 27"/>
    <property type="match status" value="1"/>
</dbReference>
<dbReference type="InterPro" id="IPR008942">
    <property type="entry name" value="ENTH_VHS"/>
</dbReference>
<dbReference type="Gene3D" id="3.30.40.10">
    <property type="entry name" value="Zinc/RING finger domain, C3HC4 (zinc finger)"/>
    <property type="match status" value="1"/>
</dbReference>
<sequence length="612" mass="69825">MHHIMAVALTVHNLDLLIQKATSESIPNGEIDLPVALEVSDVIRSRSVTPKQCMRCLKKRVLQSRQNPHTQLASWKLVEVCIKNGGTPFLKEVCSREFMDCLENVILQGESDDDAELEQLCSRLVFELYTAFKNDSQLNYVSKVYQRLVNRGVDFPTDSLNYVDGAGAMFDSKTPADWVDSDACMICSMPFTFLKRKHHCRSCGGIFCQEHSSSTIPLPDLGILHPVRVCDNCHDDYGLKKQTSKKSKKHSQRKERHRDSQQQDDENLRRAIELSLKESRNQDTIVPEVTYSNHKSKTADEEDDPDLRAAIEASLREHALEQERLSSRSNTGLAQPIIQSPQPIQQQPRQAFIPKQPFGPELTSSEQEDIQLFATLVEKMKTQPPTAVLEDSQLQQLYQKVIGTRPKLNHALNDTYQKYNSLLDMNAKISDIMNIYDAMLEKQLRNINLSQQYSILQMPSDPYSYQLPHKTTVHEPRRLNQDRAQPQPGKIALESPINRSHASDLQNILIEPTRNRIDEGQSLSPYPLSEEYPQVSDTLSKVREHENETHLSSEPPYPREEAEANSEDRIQPNIITNFDFPVVPNQKIQVANEDTEIDERAESNQDLLLIEL</sequence>
<dbReference type="PROSITE" id="PS50179">
    <property type="entry name" value="VHS"/>
    <property type="match status" value="1"/>
</dbReference>
<dbReference type="SMART" id="SM00064">
    <property type="entry name" value="FYVE"/>
    <property type="match status" value="1"/>
</dbReference>
<dbReference type="SUPFAM" id="SSF57903">
    <property type="entry name" value="FYVE/PHD zinc finger"/>
    <property type="match status" value="1"/>
</dbReference>
<dbReference type="InterPro" id="IPR000306">
    <property type="entry name" value="Znf_FYVE"/>
</dbReference>
<dbReference type="InterPro" id="IPR003903">
    <property type="entry name" value="UIM_dom"/>
</dbReference>
<evidence type="ECO:0000256" key="11">
    <source>
        <dbReference type="SAM" id="MobiDB-lite"/>
    </source>
</evidence>
<dbReference type="OrthoDB" id="957735at2759"/>
<dbReference type="InterPro" id="IPR002014">
    <property type="entry name" value="VHS_dom"/>
</dbReference>
<keyword evidence="9" id="KW-0472">Membrane</keyword>
<dbReference type="GO" id="GO:1903319">
    <property type="term" value="P:positive regulation of protein maturation"/>
    <property type="evidence" value="ECO:0007669"/>
    <property type="project" value="EnsemblFungi"/>
</dbReference>
<dbReference type="GO" id="GO:0036435">
    <property type="term" value="F:K48-linked polyubiquitin modification-dependent protein binding"/>
    <property type="evidence" value="ECO:0007669"/>
    <property type="project" value="EnsemblFungi"/>
</dbReference>
<dbReference type="CDD" id="cd16979">
    <property type="entry name" value="VHS_Vps27"/>
    <property type="match status" value="1"/>
</dbReference>
<dbReference type="eggNOG" id="KOG1818">
    <property type="taxonomic scope" value="Eukaryota"/>
</dbReference>
<organism evidence="15 16">
    <name type="scientific">Eremothecium cymbalariae (strain CBS 270.75 / DBVPG 7215 / KCTC 17166 / NRRL Y-17582)</name>
    <name type="common">Yeast</name>
    <dbReference type="NCBI Taxonomy" id="931890"/>
    <lineage>
        <taxon>Eukaryota</taxon>
        <taxon>Fungi</taxon>
        <taxon>Dikarya</taxon>
        <taxon>Ascomycota</taxon>
        <taxon>Saccharomycotina</taxon>
        <taxon>Saccharomycetes</taxon>
        <taxon>Saccharomycetales</taxon>
        <taxon>Saccharomycetaceae</taxon>
        <taxon>Eremothecium</taxon>
    </lineage>
</organism>
<dbReference type="GO" id="GO:0046982">
    <property type="term" value="F:protein heterodimerization activity"/>
    <property type="evidence" value="ECO:0007669"/>
    <property type="project" value="EnsemblFungi"/>
</dbReference>
<dbReference type="Pfam" id="PF00790">
    <property type="entry name" value="VHS"/>
    <property type="match status" value="1"/>
</dbReference>
<dbReference type="InterPro" id="IPR049425">
    <property type="entry name" value="Vps27_GAT-like"/>
</dbReference>
<gene>
    <name evidence="15" type="ordered locus">Ecym_2123</name>
</gene>
<evidence type="ECO:0000256" key="4">
    <source>
        <dbReference type="ARBA" id="ARBA00022723"/>
    </source>
</evidence>
<dbReference type="KEGG" id="erc:Ecym_2123"/>
<dbReference type="Gene3D" id="1.25.40.90">
    <property type="match status" value="1"/>
</dbReference>
<dbReference type="GO" id="GO:0008270">
    <property type="term" value="F:zinc ion binding"/>
    <property type="evidence" value="ECO:0007669"/>
    <property type="project" value="UniProtKB-KW"/>
</dbReference>
<evidence type="ECO:0000256" key="2">
    <source>
        <dbReference type="ARBA" id="ARBA00008597"/>
    </source>
</evidence>
<name>G8JPM7_ERECY</name>
<dbReference type="GO" id="GO:0010008">
    <property type="term" value="C:endosome membrane"/>
    <property type="evidence" value="ECO:0007669"/>
    <property type="project" value="UniProtKB-SubCell"/>
</dbReference>
<dbReference type="PROSITE" id="PS50330">
    <property type="entry name" value="UIM"/>
    <property type="match status" value="2"/>
</dbReference>
<reference evidence="16" key="1">
    <citation type="journal article" date="2012" name="G3 (Bethesda)">
        <title>Pichia sorbitophila, an interspecies yeast hybrid reveals early steps of genome resolution following polyploidization.</title>
        <authorList>
            <person name="Leh Louis V."/>
            <person name="Despons L."/>
            <person name="Friedrich A."/>
            <person name="Martin T."/>
            <person name="Durrens P."/>
            <person name="Casaregola S."/>
            <person name="Neuveglise C."/>
            <person name="Fairhead C."/>
            <person name="Marck C."/>
            <person name="Cruz J.A."/>
            <person name="Straub M.L."/>
            <person name="Kugler V."/>
            <person name="Sacerdot C."/>
            <person name="Uzunov Z."/>
            <person name="Thierry A."/>
            <person name="Weiss S."/>
            <person name="Bleykasten C."/>
            <person name="De Montigny J."/>
            <person name="Jacques N."/>
            <person name="Jung P."/>
            <person name="Lemaire M."/>
            <person name="Mallet S."/>
            <person name="Morel G."/>
            <person name="Richard G.F."/>
            <person name="Sarkar A."/>
            <person name="Savel G."/>
            <person name="Schacherer J."/>
            <person name="Seret M.L."/>
            <person name="Talla E."/>
            <person name="Samson G."/>
            <person name="Jubin C."/>
            <person name="Poulain J."/>
            <person name="Vacherie B."/>
            <person name="Barbe V."/>
            <person name="Pelletier E."/>
            <person name="Sherman D.J."/>
            <person name="Westhof E."/>
            <person name="Weissenbach J."/>
            <person name="Baret P.V."/>
            <person name="Wincker P."/>
            <person name="Gaillardin C."/>
            <person name="Dujon B."/>
            <person name="Souciet J.L."/>
        </authorList>
    </citation>
    <scope>NUCLEOTIDE SEQUENCE [LARGE SCALE GENOMIC DNA]</scope>
    <source>
        <strain evidence="16">CBS 270.75 / DBVPG 7215 / KCTC 17166 / NRRL Y-17582</strain>
    </source>
</reference>
<evidence type="ECO:0000256" key="12">
    <source>
        <dbReference type="SAM" id="SignalP"/>
    </source>
</evidence>
<dbReference type="OMA" id="HTWGGNT"/>
<evidence type="ECO:0000256" key="6">
    <source>
        <dbReference type="ARBA" id="ARBA00022753"/>
    </source>
</evidence>
<feature type="region of interest" description="Disordered" evidence="11">
    <location>
        <begin position="241"/>
        <end position="266"/>
    </location>
</feature>
<dbReference type="AlphaFoldDB" id="G8JPM7"/>
<dbReference type="CDD" id="cd21385">
    <property type="entry name" value="GAT_Vps27"/>
    <property type="match status" value="1"/>
</dbReference>
<dbReference type="InterPro" id="IPR011011">
    <property type="entry name" value="Znf_FYVE_PHD"/>
</dbReference>
<dbReference type="HOGENOM" id="CLU_011862_2_0_1"/>
<dbReference type="GO" id="GO:1904669">
    <property type="term" value="P:ATP export"/>
    <property type="evidence" value="ECO:0007669"/>
    <property type="project" value="EnsemblFungi"/>
</dbReference>
<dbReference type="InParanoid" id="G8JPM7"/>
<feature type="region of interest" description="Disordered" evidence="11">
    <location>
        <begin position="512"/>
        <end position="571"/>
    </location>
</feature>
<dbReference type="Proteomes" id="UP000006790">
    <property type="component" value="Chromosome 2"/>
</dbReference>
<dbReference type="InterPro" id="IPR013083">
    <property type="entry name" value="Znf_RING/FYVE/PHD"/>
</dbReference>
<dbReference type="Gene3D" id="1.20.5.1940">
    <property type="match status" value="1"/>
</dbReference>
<dbReference type="GO" id="GO:0043328">
    <property type="term" value="P:protein transport to vacuole involved in ubiquitin-dependent protein catabolic process via the multivesicular body sorting pathway"/>
    <property type="evidence" value="ECO:0007669"/>
    <property type="project" value="TreeGrafter"/>
</dbReference>
<dbReference type="EMBL" id="CP002498">
    <property type="protein sequence ID" value="AET37876.1"/>
    <property type="molecule type" value="Genomic_DNA"/>
</dbReference>
<evidence type="ECO:0000313" key="15">
    <source>
        <dbReference type="EMBL" id="AET37876.1"/>
    </source>
</evidence>
<keyword evidence="4" id="KW-0479">Metal-binding</keyword>
<protein>
    <recommendedName>
        <fullName evidence="3">Vacuolar protein sorting-associated protein 27</fullName>
    </recommendedName>
</protein>
<dbReference type="SUPFAM" id="SSF48464">
    <property type="entry name" value="ENTH/VHS domain"/>
    <property type="match status" value="1"/>
</dbReference>
<feature type="compositionally biased region" description="Basic residues" evidence="11">
    <location>
        <begin position="242"/>
        <end position="256"/>
    </location>
</feature>
<dbReference type="GO" id="GO:0005774">
    <property type="term" value="C:vacuolar membrane"/>
    <property type="evidence" value="ECO:0007669"/>
    <property type="project" value="EnsemblFungi"/>
</dbReference>
<dbReference type="Pfam" id="PF02809">
    <property type="entry name" value="UIM"/>
    <property type="match status" value="2"/>
</dbReference>
<comment type="subcellular location">
    <subcellularLocation>
        <location evidence="1">Endosome membrane</location>
        <topology evidence="1">Peripheral membrane protein</topology>
        <orientation evidence="1">Cytoplasmic side</orientation>
    </subcellularLocation>
</comment>
<evidence type="ECO:0000259" key="14">
    <source>
        <dbReference type="PROSITE" id="PS50179"/>
    </source>
</evidence>
<dbReference type="Pfam" id="PF21356">
    <property type="entry name" value="Vps27_GAT-like"/>
    <property type="match status" value="1"/>
</dbReference>
<dbReference type="FunFam" id="1.25.40.90:FF:000039">
    <property type="entry name" value="Vacuolar protein sorting-associated protein 27"/>
    <property type="match status" value="1"/>
</dbReference>
<feature type="signal peptide" evidence="12">
    <location>
        <begin position="1"/>
        <end position="23"/>
    </location>
</feature>
<dbReference type="RefSeq" id="XP_003644693.1">
    <property type="nucleotide sequence ID" value="XM_003644645.1"/>
</dbReference>
<dbReference type="Pfam" id="PF01363">
    <property type="entry name" value="FYVE"/>
    <property type="match status" value="1"/>
</dbReference>
<dbReference type="GO" id="GO:0032266">
    <property type="term" value="F:phosphatidylinositol-3-phosphate binding"/>
    <property type="evidence" value="ECO:0007669"/>
    <property type="project" value="EnsemblFungi"/>
</dbReference>
<evidence type="ECO:0000256" key="5">
    <source>
        <dbReference type="ARBA" id="ARBA00022737"/>
    </source>
</evidence>
<dbReference type="GO" id="GO:0140504">
    <property type="term" value="P:microlipophagy"/>
    <property type="evidence" value="ECO:0007669"/>
    <property type="project" value="EnsemblFungi"/>
</dbReference>
<dbReference type="InterPro" id="IPR017455">
    <property type="entry name" value="Znf_FYVE-rel"/>
</dbReference>
<dbReference type="GO" id="GO:0033565">
    <property type="term" value="C:ESCRT-0 complex"/>
    <property type="evidence" value="ECO:0007669"/>
    <property type="project" value="EnsemblFungi"/>
</dbReference>
<dbReference type="PANTHER" id="PTHR47794:SF1">
    <property type="entry name" value="VACUOLAR PROTEIN SORTING-ASSOCIATED PROTEIN 27"/>
    <property type="match status" value="1"/>
</dbReference>
<evidence type="ECO:0000256" key="3">
    <source>
        <dbReference type="ARBA" id="ARBA00017753"/>
    </source>
</evidence>
<comment type="similarity">
    <text evidence="2">Belongs to the VPS27 family.</text>
</comment>
<keyword evidence="7 10" id="KW-0863">Zinc-finger</keyword>
<evidence type="ECO:0000259" key="13">
    <source>
        <dbReference type="PROSITE" id="PS50178"/>
    </source>
</evidence>
<feature type="domain" description="VHS" evidence="14">
    <location>
        <begin position="23"/>
        <end position="156"/>
    </location>
</feature>
<dbReference type="GeneID" id="11471796"/>
<keyword evidence="5" id="KW-0677">Repeat</keyword>
<feature type="chain" id="PRO_5003510846" description="Vacuolar protein sorting-associated protein 27" evidence="12">
    <location>
        <begin position="24"/>
        <end position="612"/>
    </location>
</feature>
<feature type="domain" description="FYVE-type" evidence="13">
    <location>
        <begin position="178"/>
        <end position="238"/>
    </location>
</feature>
<dbReference type="FunCoup" id="G8JPM7">
    <property type="interactions" value="125"/>
</dbReference>